<evidence type="ECO:0000256" key="2">
    <source>
        <dbReference type="SAM" id="SignalP"/>
    </source>
</evidence>
<gene>
    <name evidence="4" type="ORF">A4R35_07380</name>
</gene>
<dbReference type="EMBL" id="MCIF01000002">
    <property type="protein sequence ID" value="RAQ95353.1"/>
    <property type="molecule type" value="Genomic_DNA"/>
</dbReference>
<dbReference type="InterPro" id="IPR014044">
    <property type="entry name" value="CAP_dom"/>
</dbReference>
<dbReference type="PANTHER" id="PTHR31157:SF1">
    <property type="entry name" value="SCP DOMAIN-CONTAINING PROTEIN"/>
    <property type="match status" value="1"/>
</dbReference>
<feature type="compositionally biased region" description="Low complexity" evidence="1">
    <location>
        <begin position="65"/>
        <end position="110"/>
    </location>
</feature>
<organism evidence="4 5">
    <name type="scientific">Thermogemmatispora tikiterensis</name>
    <dbReference type="NCBI Taxonomy" id="1825093"/>
    <lineage>
        <taxon>Bacteria</taxon>
        <taxon>Bacillati</taxon>
        <taxon>Chloroflexota</taxon>
        <taxon>Ktedonobacteria</taxon>
        <taxon>Thermogemmatisporales</taxon>
        <taxon>Thermogemmatisporaceae</taxon>
        <taxon>Thermogemmatispora</taxon>
    </lineage>
</organism>
<dbReference type="CDD" id="cd05379">
    <property type="entry name" value="CAP_bacterial"/>
    <property type="match status" value="1"/>
</dbReference>
<dbReference type="SUPFAM" id="SSF55797">
    <property type="entry name" value="PR-1-like"/>
    <property type="match status" value="1"/>
</dbReference>
<reference evidence="4 5" key="1">
    <citation type="submission" date="2016-08" db="EMBL/GenBank/DDBJ databases">
        <title>Analysis of Carbohydrate Active Enzymes in Thermogemmatispora T81 Reveals Carbohydrate Degradation Ability.</title>
        <authorList>
            <person name="Tomazini A."/>
            <person name="Lal S."/>
            <person name="Stott M."/>
            <person name="Henrissat B."/>
            <person name="Polikarpov I."/>
            <person name="Sparling R."/>
            <person name="Levin D.B."/>
        </authorList>
    </citation>
    <scope>NUCLEOTIDE SEQUENCE [LARGE SCALE GENOMIC DNA]</scope>
    <source>
        <strain evidence="4 5">T81</strain>
    </source>
</reference>
<evidence type="ECO:0000256" key="1">
    <source>
        <dbReference type="SAM" id="MobiDB-lite"/>
    </source>
</evidence>
<feature type="chain" id="PRO_5016278989" description="SCP domain-containing protein" evidence="2">
    <location>
        <begin position="28"/>
        <end position="260"/>
    </location>
</feature>
<evidence type="ECO:0000313" key="5">
    <source>
        <dbReference type="Proteomes" id="UP000248706"/>
    </source>
</evidence>
<sequence>MSLSLNRNGRASLMMALCLLAFCVACGNGSGSGGQQQGIAPGTRTMSDAVGNLEQHPRPTSIVIPSQRSTPTPTPTPTAHSVSSTSHVCGATAPATSGAAPSASAIATTGKGSAPYGQPPALTSEEIMLTQKLFQQINQDRAACGLPPFVWNTTLSGGARLHSWNMYHCGFSHTCPDGLPQCTRIANEGFTFSDCGENIGLAGPYPTPWGGAYNIQASMANEPATGWHHIHLFSTTLHQIGIGVYVAPNGWIWFTEDMIS</sequence>
<proteinExistence type="predicted"/>
<dbReference type="Proteomes" id="UP000248706">
    <property type="component" value="Unassembled WGS sequence"/>
</dbReference>
<accession>A0A328VI57</accession>
<comment type="caution">
    <text evidence="4">The sequence shown here is derived from an EMBL/GenBank/DDBJ whole genome shotgun (WGS) entry which is preliminary data.</text>
</comment>
<dbReference type="Pfam" id="PF00188">
    <property type="entry name" value="CAP"/>
    <property type="match status" value="1"/>
</dbReference>
<keyword evidence="2" id="KW-0732">Signal</keyword>
<dbReference type="PANTHER" id="PTHR31157">
    <property type="entry name" value="SCP DOMAIN-CONTAINING PROTEIN"/>
    <property type="match status" value="1"/>
</dbReference>
<feature type="signal peptide" evidence="2">
    <location>
        <begin position="1"/>
        <end position="27"/>
    </location>
</feature>
<dbReference type="Gene3D" id="3.40.33.10">
    <property type="entry name" value="CAP"/>
    <property type="match status" value="1"/>
</dbReference>
<dbReference type="AlphaFoldDB" id="A0A328VI57"/>
<evidence type="ECO:0000313" key="4">
    <source>
        <dbReference type="EMBL" id="RAQ95353.1"/>
    </source>
</evidence>
<dbReference type="InterPro" id="IPR035940">
    <property type="entry name" value="CAP_sf"/>
</dbReference>
<keyword evidence="5" id="KW-1185">Reference proteome</keyword>
<name>A0A328VI57_9CHLR</name>
<dbReference type="RefSeq" id="WP_189361475.1">
    <property type="nucleotide sequence ID" value="NZ_MCIF01000002.1"/>
</dbReference>
<protein>
    <recommendedName>
        <fullName evidence="3">SCP domain-containing protein</fullName>
    </recommendedName>
</protein>
<feature type="domain" description="SCP" evidence="3">
    <location>
        <begin position="136"/>
        <end position="254"/>
    </location>
</feature>
<evidence type="ECO:0000259" key="3">
    <source>
        <dbReference type="Pfam" id="PF00188"/>
    </source>
</evidence>
<feature type="region of interest" description="Disordered" evidence="1">
    <location>
        <begin position="33"/>
        <end position="119"/>
    </location>
</feature>